<dbReference type="GO" id="GO:0046481">
    <property type="term" value="F:digalactosyldiacylglycerol synthase activity"/>
    <property type="evidence" value="ECO:0007669"/>
    <property type="project" value="InterPro"/>
</dbReference>
<reference evidence="8 9" key="1">
    <citation type="journal article" date="2009" name="Science">
        <title>Green evolution and dynamic adaptations revealed by genomes of the marine picoeukaryotes Micromonas.</title>
        <authorList>
            <person name="Worden A.Z."/>
            <person name="Lee J.H."/>
            <person name="Mock T."/>
            <person name="Rouze P."/>
            <person name="Simmons M.P."/>
            <person name="Aerts A.L."/>
            <person name="Allen A.E."/>
            <person name="Cuvelier M.L."/>
            <person name="Derelle E."/>
            <person name="Everett M.V."/>
            <person name="Foulon E."/>
            <person name="Grimwood J."/>
            <person name="Gundlach H."/>
            <person name="Henrissat B."/>
            <person name="Napoli C."/>
            <person name="McDonald S.M."/>
            <person name="Parker M.S."/>
            <person name="Rombauts S."/>
            <person name="Salamov A."/>
            <person name="Von Dassow P."/>
            <person name="Badger J.H."/>
            <person name="Coutinho P.M."/>
            <person name="Demir E."/>
            <person name="Dubchak I."/>
            <person name="Gentemann C."/>
            <person name="Eikrem W."/>
            <person name="Gready J.E."/>
            <person name="John U."/>
            <person name="Lanier W."/>
            <person name="Lindquist E.A."/>
            <person name="Lucas S."/>
            <person name="Mayer K.F."/>
            <person name="Moreau H."/>
            <person name="Not F."/>
            <person name="Otillar R."/>
            <person name="Panaud O."/>
            <person name="Pangilinan J."/>
            <person name="Paulsen I."/>
            <person name="Piegu B."/>
            <person name="Poliakov A."/>
            <person name="Robbens S."/>
            <person name="Schmutz J."/>
            <person name="Toulza E."/>
            <person name="Wyss T."/>
            <person name="Zelensky A."/>
            <person name="Zhou K."/>
            <person name="Armbrust E.V."/>
            <person name="Bhattacharya D."/>
            <person name="Goodenough U.W."/>
            <person name="Van de Peer Y."/>
            <person name="Grigoriev I.V."/>
        </authorList>
    </citation>
    <scope>NUCLEOTIDE SEQUENCE [LARGE SCALE GENOMIC DNA]</scope>
    <source>
        <strain evidence="8 9">CCMP1545</strain>
    </source>
</reference>
<name>C1MHN1_MICPC</name>
<keyword evidence="5" id="KW-0934">Plastid</keyword>
<keyword evidence="9" id="KW-1185">Reference proteome</keyword>
<protein>
    <submittedName>
        <fullName evidence="8">Glycosyltransferase family 4 protein</fullName>
    </submittedName>
</protein>
<dbReference type="SUPFAM" id="SSF53756">
    <property type="entry name" value="UDP-Glycosyltransferase/glycogen phosphorylase"/>
    <property type="match status" value="1"/>
</dbReference>
<dbReference type="KEGG" id="mpp:MICPUCDRAFT_46248"/>
<comment type="similarity">
    <text evidence="3">Belongs to the glycosyltransferase group 1 family. Glycosyltransferase 4 subfamily.</text>
</comment>
<dbReference type="EMBL" id="GG663735">
    <property type="protein sequence ID" value="EEH60236.1"/>
    <property type="molecule type" value="Genomic_DNA"/>
</dbReference>
<dbReference type="eggNOG" id="ENOG502QQ73">
    <property type="taxonomic scope" value="Eukaryota"/>
</dbReference>
<dbReference type="OMA" id="FHHGKKW"/>
<evidence type="ECO:0000256" key="6">
    <source>
        <dbReference type="ARBA" id="ARBA00022679"/>
    </source>
</evidence>
<sequence>MRFPRLLRASSEDLAAEATTSHATLREPGRHFCIVTTASLPWMTGTSVNPLLRAAYLAHRGETSCRVTLVVPWLPLCDQKLVHPNAIFENPEQQKEHVRGWLSGRVDFDPSFDIRFYPGRYAIDKGSIVPVGDVTECVPDEDADVAILEEPEHLTWFHHGMRWSDKFRHVVGIIHTNYLEYARREKDGERKEALLRGVNRTVTRAHCHKVIKLSDAVQDFARSVTVNVHGVSPHFIEVGRKIALAAEERSRRGEESSSNSSFTKGGYFIGKVVWAKGYLELLDRVKEYNETAAQKDKLVMDVFGNGDDFQEVKAASERERLALTFHGQADHASETTVGYKFFINPSLSDVVATTTAEALAMGKFVVCARHPSNEFFSTFANCRTYANSDEFAECVREVLHGEPEPISPDDLHRLTWQAATERFLDAAEPDAKKKLSLRQKLFETLSDWFAASCHNMFTASEAMRCLAGGGAGTLLTPDDADFACWEPDLWQGGIADRKEDQR</sequence>
<evidence type="ECO:0000256" key="1">
    <source>
        <dbReference type="ARBA" id="ARBA00004229"/>
    </source>
</evidence>
<dbReference type="PANTHER" id="PTHR46132:SF1">
    <property type="entry name" value="DIGALACTOSYLDIACYLGLYCEROL SYNTHASE 2, CHLOROPLASTIC"/>
    <property type="match status" value="1"/>
</dbReference>
<dbReference type="Pfam" id="PF13692">
    <property type="entry name" value="Glyco_trans_1_4"/>
    <property type="match status" value="1"/>
</dbReference>
<dbReference type="CDD" id="cd01635">
    <property type="entry name" value="Glycosyltransferase_GTB-type"/>
    <property type="match status" value="1"/>
</dbReference>
<evidence type="ECO:0000256" key="7">
    <source>
        <dbReference type="ARBA" id="ARBA00023136"/>
    </source>
</evidence>
<dbReference type="GeneID" id="9680762"/>
<dbReference type="GO" id="GO:0019375">
    <property type="term" value="P:galactolipid biosynthetic process"/>
    <property type="evidence" value="ECO:0007669"/>
    <property type="project" value="TreeGrafter"/>
</dbReference>
<evidence type="ECO:0000256" key="5">
    <source>
        <dbReference type="ARBA" id="ARBA00022640"/>
    </source>
</evidence>
<keyword evidence="4" id="KW-0150">Chloroplast</keyword>
<keyword evidence="6 8" id="KW-0808">Transferase</keyword>
<keyword evidence="7" id="KW-0472">Membrane</keyword>
<comment type="subcellular location">
    <subcellularLocation>
        <location evidence="2">Membrane</location>
    </subcellularLocation>
    <subcellularLocation>
        <location evidence="1">Plastid</location>
        <location evidence="1">Chloroplast</location>
    </subcellularLocation>
</comment>
<evidence type="ECO:0000256" key="3">
    <source>
        <dbReference type="ARBA" id="ARBA00009481"/>
    </source>
</evidence>
<dbReference type="OrthoDB" id="44480at2759"/>
<dbReference type="STRING" id="564608.C1MHN1"/>
<dbReference type="AlphaFoldDB" id="C1MHN1"/>
<dbReference type="PANTHER" id="PTHR46132">
    <property type="entry name" value="DIGALACTOSYLDIACYLGLYCEROL SYNTHASE 2, CHLOROPLASTIC"/>
    <property type="match status" value="1"/>
</dbReference>
<dbReference type="InterPro" id="IPR044525">
    <property type="entry name" value="DGDG1/2"/>
</dbReference>
<dbReference type="Gene3D" id="3.40.50.2000">
    <property type="entry name" value="Glycogen Phosphorylase B"/>
    <property type="match status" value="1"/>
</dbReference>
<evidence type="ECO:0000256" key="2">
    <source>
        <dbReference type="ARBA" id="ARBA00004370"/>
    </source>
</evidence>
<gene>
    <name evidence="8" type="ORF">MICPUCDRAFT_46248</name>
</gene>
<dbReference type="Proteomes" id="UP000001876">
    <property type="component" value="Unassembled WGS sequence"/>
</dbReference>
<dbReference type="GO" id="GO:0009707">
    <property type="term" value="C:chloroplast outer membrane"/>
    <property type="evidence" value="ECO:0007669"/>
    <property type="project" value="TreeGrafter"/>
</dbReference>
<evidence type="ECO:0000256" key="4">
    <source>
        <dbReference type="ARBA" id="ARBA00022528"/>
    </source>
</evidence>
<organism evidence="9">
    <name type="scientific">Micromonas pusilla (strain CCMP1545)</name>
    <name type="common">Picoplanktonic green alga</name>
    <dbReference type="NCBI Taxonomy" id="564608"/>
    <lineage>
        <taxon>Eukaryota</taxon>
        <taxon>Viridiplantae</taxon>
        <taxon>Chlorophyta</taxon>
        <taxon>Mamiellophyceae</taxon>
        <taxon>Mamiellales</taxon>
        <taxon>Mamiellaceae</taxon>
        <taxon>Micromonas</taxon>
    </lineage>
</organism>
<accession>C1MHN1</accession>
<evidence type="ECO:0000313" key="9">
    <source>
        <dbReference type="Proteomes" id="UP000001876"/>
    </source>
</evidence>
<evidence type="ECO:0000313" key="8">
    <source>
        <dbReference type="EMBL" id="EEH60236.1"/>
    </source>
</evidence>
<dbReference type="RefSeq" id="XP_003054984.1">
    <property type="nucleotide sequence ID" value="XM_003054938.1"/>
</dbReference>
<proteinExistence type="inferred from homology"/>